<evidence type="ECO:0000256" key="2">
    <source>
        <dbReference type="ARBA" id="ARBA00018370"/>
    </source>
</evidence>
<evidence type="ECO:0000313" key="17">
    <source>
        <dbReference type="EMBL" id="QZD88215.1"/>
    </source>
</evidence>
<feature type="signal peptide" evidence="15">
    <location>
        <begin position="1"/>
        <end position="30"/>
    </location>
</feature>
<dbReference type="InterPro" id="IPR046357">
    <property type="entry name" value="PPIase_dom_sf"/>
</dbReference>
<dbReference type="Gene3D" id="3.10.50.40">
    <property type="match status" value="1"/>
</dbReference>
<comment type="similarity">
    <text evidence="11">Belongs to the PpiD chaperone family.</text>
</comment>
<dbReference type="Proteomes" id="UP000824280">
    <property type="component" value="Chromosome"/>
</dbReference>
<sequence length="645" mass="69355">MLTFFRNFFKTKIGLAIALAFLALIGFAFASMDVSSTGAFGGVAGGERVAVVGDEKISTTVLNDGASEALRRARQQNPEATMQTLLANGGLDQVLDGLIDRYVLIAWGEQNDLRSGRNLVNSEIRQLPGARGPSGNFEEAAYQAFLQAQSLTDAQLRQQIRTSLFFRQAVIPAAYGATVPDSIARTYAQTFKERRQGAIAAIPAAAFAPKGNPTDAQLQKFYAENETRFIRPERRTLRYASFGTDALGDSIQPTDAQIREYFTANADEYAARETRSFTQLIVATRQGAEAIAERVRGGQSFAAAAAEAGFRTADLEDQERDTVLEQASASVANAYFSAKEGGLTAPARSPLGWHIARVNDITNVPAQSLASVRDDIVAVLSERNRQRGIAELATTIEDRLLDGASLTALAEELDLNLQTSPAITALGLVYGTEQQAPAQVMATLDFAFEIEEGEPEIAALPDGQNFVVYEVASITPAAAAPLAEVRNSVISEWRRVRGNKGAEAAAARVLARVEKGQSLAEAIAAEDVSIPAPESVNLSREELARLGNARVPAAFALFFAMAEGTTKKLEGSGDQGWYIVQLDDISLGKLEENDPLIGQARTQIAQGWSGEYTEQLLAAMRAEVGVERNSDAIEAVRRQLLGETN</sequence>
<evidence type="ECO:0000259" key="16">
    <source>
        <dbReference type="PROSITE" id="PS50198"/>
    </source>
</evidence>
<comment type="subcellular location">
    <subcellularLocation>
        <location evidence="1">Cell inner membrane</location>
        <topology evidence="1">Single-pass type II membrane protein</topology>
        <orientation evidence="1">Periplasmic side</orientation>
    </subcellularLocation>
</comment>
<dbReference type="GO" id="GO:0016853">
    <property type="term" value="F:isomerase activity"/>
    <property type="evidence" value="ECO:0007669"/>
    <property type="project" value="UniProtKB-KW"/>
</dbReference>
<dbReference type="RefSeq" id="WP_221423746.1">
    <property type="nucleotide sequence ID" value="NZ_CP081297.1"/>
</dbReference>
<dbReference type="PANTHER" id="PTHR47529">
    <property type="entry name" value="PEPTIDYL-PROLYL CIS-TRANS ISOMERASE D"/>
    <property type="match status" value="1"/>
</dbReference>
<dbReference type="Pfam" id="PF13624">
    <property type="entry name" value="SurA_N_3"/>
    <property type="match status" value="1"/>
</dbReference>
<feature type="chain" id="PRO_5045620264" description="Parvulin-like PPIase" evidence="15">
    <location>
        <begin position="31"/>
        <end position="645"/>
    </location>
</feature>
<keyword evidence="8" id="KW-0143">Chaperone</keyword>
<keyword evidence="4" id="KW-0997">Cell inner membrane</keyword>
<dbReference type="Pfam" id="PF13145">
    <property type="entry name" value="Rotamase_2"/>
    <property type="match status" value="1"/>
</dbReference>
<dbReference type="Gene3D" id="1.10.4030.10">
    <property type="entry name" value="Porin chaperone SurA, peptide-binding domain"/>
    <property type="match status" value="1"/>
</dbReference>
<proteinExistence type="inferred from homology"/>
<dbReference type="InterPro" id="IPR027304">
    <property type="entry name" value="Trigger_fact/SurA_dom_sf"/>
</dbReference>
<accession>A0ABX8ZGS5</accession>
<dbReference type="EMBL" id="CP081297">
    <property type="protein sequence ID" value="QZD88215.1"/>
    <property type="molecule type" value="Genomic_DNA"/>
</dbReference>
<name>A0ABX8ZGS5_9SPHN</name>
<keyword evidence="14" id="KW-0697">Rotamase</keyword>
<evidence type="ECO:0000256" key="5">
    <source>
        <dbReference type="ARBA" id="ARBA00022692"/>
    </source>
</evidence>
<keyword evidence="18" id="KW-1185">Reference proteome</keyword>
<evidence type="ECO:0000256" key="6">
    <source>
        <dbReference type="ARBA" id="ARBA00022989"/>
    </source>
</evidence>
<gene>
    <name evidence="17" type="ORF">K3166_05970</name>
</gene>
<evidence type="ECO:0000313" key="18">
    <source>
        <dbReference type="Proteomes" id="UP000824280"/>
    </source>
</evidence>
<keyword evidence="3" id="KW-1003">Cell membrane</keyword>
<evidence type="ECO:0000256" key="15">
    <source>
        <dbReference type="SAM" id="SignalP"/>
    </source>
</evidence>
<keyword evidence="7" id="KW-0472">Membrane</keyword>
<evidence type="ECO:0000256" key="11">
    <source>
        <dbReference type="ARBA" id="ARBA00038408"/>
    </source>
</evidence>
<evidence type="ECO:0000256" key="12">
    <source>
        <dbReference type="ARBA" id="ARBA00040743"/>
    </source>
</evidence>
<dbReference type="SUPFAM" id="SSF109998">
    <property type="entry name" value="Triger factor/SurA peptide-binding domain-like"/>
    <property type="match status" value="1"/>
</dbReference>
<evidence type="ECO:0000256" key="3">
    <source>
        <dbReference type="ARBA" id="ARBA00022475"/>
    </source>
</evidence>
<evidence type="ECO:0000256" key="9">
    <source>
        <dbReference type="ARBA" id="ARBA00030642"/>
    </source>
</evidence>
<keyword evidence="6" id="KW-1133">Transmembrane helix</keyword>
<reference evidence="17 18" key="1">
    <citation type="submission" date="2021-08" db="EMBL/GenBank/DDBJ databases">
        <title>Comparative Genomics Analysis of the Genus Qipengyuania Reveals Extensive Genetic Diversity and Metabolic Versatility, Including the Description of Fifteen Novel Species.</title>
        <authorList>
            <person name="Liu Y."/>
        </authorList>
    </citation>
    <scope>NUCLEOTIDE SEQUENCE [LARGE SCALE GENOMIC DNA]</scope>
    <source>
        <strain evidence="17 18">1XM2-8</strain>
    </source>
</reference>
<evidence type="ECO:0000256" key="8">
    <source>
        <dbReference type="ARBA" id="ARBA00023186"/>
    </source>
</evidence>
<evidence type="ECO:0000256" key="1">
    <source>
        <dbReference type="ARBA" id="ARBA00004382"/>
    </source>
</evidence>
<evidence type="ECO:0000256" key="4">
    <source>
        <dbReference type="ARBA" id="ARBA00022519"/>
    </source>
</evidence>
<keyword evidence="14 17" id="KW-0413">Isomerase</keyword>
<feature type="domain" description="PpiC" evidence="16">
    <location>
        <begin position="253"/>
        <end position="360"/>
    </location>
</feature>
<evidence type="ECO:0000256" key="7">
    <source>
        <dbReference type="ARBA" id="ARBA00023136"/>
    </source>
</evidence>
<dbReference type="PANTHER" id="PTHR47529:SF1">
    <property type="entry name" value="PERIPLASMIC CHAPERONE PPID"/>
    <property type="match status" value="1"/>
</dbReference>
<keyword evidence="5" id="KW-0812">Transmembrane</keyword>
<organism evidence="17 18">
    <name type="scientific">Qipengyuania psychrotolerans</name>
    <dbReference type="NCBI Taxonomy" id="2867238"/>
    <lineage>
        <taxon>Bacteria</taxon>
        <taxon>Pseudomonadati</taxon>
        <taxon>Pseudomonadota</taxon>
        <taxon>Alphaproteobacteria</taxon>
        <taxon>Sphingomonadales</taxon>
        <taxon>Erythrobacteraceae</taxon>
        <taxon>Qipengyuania</taxon>
    </lineage>
</organism>
<dbReference type="InterPro" id="IPR000297">
    <property type="entry name" value="PPIase_PpiC"/>
</dbReference>
<evidence type="ECO:0000256" key="13">
    <source>
        <dbReference type="ARBA" id="ARBA00042775"/>
    </source>
</evidence>
<evidence type="ECO:0000256" key="10">
    <source>
        <dbReference type="ARBA" id="ARBA00031484"/>
    </source>
</evidence>
<dbReference type="PROSITE" id="PS50198">
    <property type="entry name" value="PPIC_PPIASE_2"/>
    <property type="match status" value="1"/>
</dbReference>
<keyword evidence="15" id="KW-0732">Signal</keyword>
<protein>
    <recommendedName>
        <fullName evidence="2">Parvulin-like PPIase</fullName>
    </recommendedName>
    <alternativeName>
        <fullName evidence="9">Peptidyl-prolyl cis-trans isomerase plp</fullName>
    </alternativeName>
    <alternativeName>
        <fullName evidence="12">Periplasmic chaperone PpiD</fullName>
    </alternativeName>
    <alternativeName>
        <fullName evidence="13">Periplasmic folding chaperone</fullName>
    </alternativeName>
    <alternativeName>
        <fullName evidence="10">Rotamase plp</fullName>
    </alternativeName>
</protein>
<evidence type="ECO:0000256" key="14">
    <source>
        <dbReference type="PROSITE-ProRule" id="PRU00278"/>
    </source>
</evidence>
<dbReference type="InterPro" id="IPR052029">
    <property type="entry name" value="PpiD_chaperone"/>
</dbReference>
<dbReference type="SUPFAM" id="SSF54534">
    <property type="entry name" value="FKBP-like"/>
    <property type="match status" value="1"/>
</dbReference>